<evidence type="ECO:0000313" key="2">
    <source>
        <dbReference type="EMBL" id="KWV54882.1"/>
    </source>
</evidence>
<dbReference type="Pfam" id="PF01381">
    <property type="entry name" value="HTH_3"/>
    <property type="match status" value="1"/>
</dbReference>
<dbReference type="GO" id="GO:0003677">
    <property type="term" value="F:DNA binding"/>
    <property type="evidence" value="ECO:0007669"/>
    <property type="project" value="InterPro"/>
</dbReference>
<dbReference type="Gene3D" id="1.10.260.40">
    <property type="entry name" value="lambda repressor-like DNA-binding domains"/>
    <property type="match status" value="1"/>
</dbReference>
<feature type="domain" description="HTH cro/C1-type" evidence="1">
    <location>
        <begin position="16"/>
        <end position="70"/>
    </location>
</feature>
<dbReference type="InterPro" id="IPR010982">
    <property type="entry name" value="Lambda_DNA-bd_dom_sf"/>
</dbReference>
<proteinExistence type="predicted"/>
<dbReference type="CDD" id="cd00093">
    <property type="entry name" value="HTH_XRE"/>
    <property type="match status" value="1"/>
</dbReference>
<evidence type="ECO:0000313" key="3">
    <source>
        <dbReference type="Proteomes" id="UP000068164"/>
    </source>
</evidence>
<dbReference type="InterPro" id="IPR001387">
    <property type="entry name" value="Cro/C1-type_HTH"/>
</dbReference>
<organism evidence="2 3">
    <name type="scientific">Rhizobium altiplani</name>
    <dbReference type="NCBI Taxonomy" id="1864509"/>
    <lineage>
        <taxon>Bacteria</taxon>
        <taxon>Pseudomonadati</taxon>
        <taxon>Pseudomonadota</taxon>
        <taxon>Alphaproteobacteria</taxon>
        <taxon>Hyphomicrobiales</taxon>
        <taxon>Rhizobiaceae</taxon>
        <taxon>Rhizobium/Agrobacterium group</taxon>
        <taxon>Rhizobium</taxon>
    </lineage>
</organism>
<dbReference type="Proteomes" id="UP000068164">
    <property type="component" value="Unassembled WGS sequence"/>
</dbReference>
<accession>A0A109JTJ1</accession>
<evidence type="ECO:0000259" key="1">
    <source>
        <dbReference type="PROSITE" id="PS50943"/>
    </source>
</evidence>
<dbReference type="SMART" id="SM00530">
    <property type="entry name" value="HTH_XRE"/>
    <property type="match status" value="1"/>
</dbReference>
<reference evidence="2 3" key="1">
    <citation type="submission" date="2015-11" db="EMBL/GenBank/DDBJ databases">
        <title>Draft Genome Sequence of the Strain BR 10423 (Rhizobium sp.) isolated from nodules of Mimosa pudica.</title>
        <authorList>
            <person name="Barauna A.C."/>
            <person name="Zilli J.E."/>
            <person name="Simoes-Araujo J.L."/>
            <person name="Reis V.M."/>
            <person name="James E.K."/>
            <person name="Reis F.B.Jr."/>
            <person name="Rouws L.F."/>
            <person name="Passos S.R."/>
            <person name="Gois S.R."/>
        </authorList>
    </citation>
    <scope>NUCLEOTIDE SEQUENCE [LARGE SCALE GENOMIC DNA]</scope>
    <source>
        <strain evidence="2 3">BR10423</strain>
    </source>
</reference>
<dbReference type="OrthoDB" id="9803379at2"/>
<dbReference type="PROSITE" id="PS50943">
    <property type="entry name" value="HTH_CROC1"/>
    <property type="match status" value="1"/>
</dbReference>
<dbReference type="SUPFAM" id="SSF47413">
    <property type="entry name" value="lambda repressor-like DNA-binding domains"/>
    <property type="match status" value="1"/>
</dbReference>
<protein>
    <recommendedName>
        <fullName evidence="1">HTH cro/C1-type domain-containing protein</fullName>
    </recommendedName>
</protein>
<name>A0A109JTJ1_9HYPH</name>
<comment type="caution">
    <text evidence="2">The sequence shown here is derived from an EMBL/GenBank/DDBJ whole genome shotgun (WGS) entry which is preliminary data.</text>
</comment>
<keyword evidence="3" id="KW-1185">Reference proteome</keyword>
<dbReference type="EMBL" id="LNCD01000058">
    <property type="protein sequence ID" value="KWV54882.1"/>
    <property type="molecule type" value="Genomic_DNA"/>
</dbReference>
<gene>
    <name evidence="2" type="ORF">AS026_38355</name>
</gene>
<sequence>MSSFDRILYRRLIELLVEARRRANITQVELGRRIGQRQTVISKIETEERRLDTAEFLLVSKAIGVDPYELMHRAEIDCSSLP</sequence>
<dbReference type="AlphaFoldDB" id="A0A109JTJ1"/>